<organism evidence="1 2">
    <name type="scientific">Arenicella chitinivorans</name>
    <dbReference type="NCBI Taxonomy" id="1329800"/>
    <lineage>
        <taxon>Bacteria</taxon>
        <taxon>Pseudomonadati</taxon>
        <taxon>Pseudomonadota</taxon>
        <taxon>Gammaproteobacteria</taxon>
        <taxon>Arenicellales</taxon>
        <taxon>Arenicellaceae</taxon>
        <taxon>Arenicella</taxon>
    </lineage>
</organism>
<name>A0A918S201_9GAMM</name>
<dbReference type="Proteomes" id="UP000614811">
    <property type="component" value="Unassembled WGS sequence"/>
</dbReference>
<evidence type="ECO:0000313" key="1">
    <source>
        <dbReference type="EMBL" id="GHA19874.1"/>
    </source>
</evidence>
<proteinExistence type="predicted"/>
<sequence length="125" mass="13764">MKPIQPNNLIDIRTAFTNSSSRLTLGTVTSSRAIVLTSLLVAPEFYPSSRLPISLRFCRVFNAQTSCSHSWAVPNDDVTMLNYGIGEIFDSEGQHYIDITSRGGLASNNAAQQIIVQASGYFYKK</sequence>
<keyword evidence="2" id="KW-1185">Reference proteome</keyword>
<protein>
    <submittedName>
        <fullName evidence="1">Uncharacterized protein</fullName>
    </submittedName>
</protein>
<evidence type="ECO:0000313" key="2">
    <source>
        <dbReference type="Proteomes" id="UP000614811"/>
    </source>
</evidence>
<reference evidence="1" key="1">
    <citation type="journal article" date="2014" name="Int. J. Syst. Evol. Microbiol.">
        <title>Complete genome sequence of Corynebacterium casei LMG S-19264T (=DSM 44701T), isolated from a smear-ripened cheese.</title>
        <authorList>
            <consortium name="US DOE Joint Genome Institute (JGI-PGF)"/>
            <person name="Walter F."/>
            <person name="Albersmeier A."/>
            <person name="Kalinowski J."/>
            <person name="Ruckert C."/>
        </authorList>
    </citation>
    <scope>NUCLEOTIDE SEQUENCE</scope>
    <source>
        <strain evidence="1">KCTC 12711</strain>
    </source>
</reference>
<accession>A0A918S201</accession>
<dbReference type="AlphaFoldDB" id="A0A918S201"/>
<gene>
    <name evidence="1" type="ORF">GCM10008090_32030</name>
</gene>
<dbReference type="EMBL" id="BMXA01000008">
    <property type="protein sequence ID" value="GHA19874.1"/>
    <property type="molecule type" value="Genomic_DNA"/>
</dbReference>
<reference evidence="1" key="2">
    <citation type="submission" date="2020-09" db="EMBL/GenBank/DDBJ databases">
        <authorList>
            <person name="Sun Q."/>
            <person name="Kim S."/>
        </authorList>
    </citation>
    <scope>NUCLEOTIDE SEQUENCE</scope>
    <source>
        <strain evidence="1">KCTC 12711</strain>
    </source>
</reference>
<comment type="caution">
    <text evidence="1">The sequence shown here is derived from an EMBL/GenBank/DDBJ whole genome shotgun (WGS) entry which is preliminary data.</text>
</comment>